<protein>
    <submittedName>
        <fullName evidence="1">Uncharacterized protein</fullName>
    </submittedName>
</protein>
<name>A0A177MB48_METMH</name>
<evidence type="ECO:0000313" key="2">
    <source>
        <dbReference type="Proteomes" id="UP000078090"/>
    </source>
</evidence>
<proteinExistence type="predicted"/>
<reference evidence="1 2" key="1">
    <citation type="submission" date="2016-03" db="EMBL/GenBank/DDBJ databases">
        <authorList>
            <person name="Ploux O."/>
        </authorList>
    </citation>
    <scope>NUCLEOTIDE SEQUENCE [LARGE SCALE GENOMIC DNA]</scope>
    <source>
        <strain evidence="1 2">R-45363</strain>
    </source>
</reference>
<gene>
    <name evidence="1" type="ORF">A1332_02955</name>
</gene>
<dbReference type="EMBL" id="LUUG01000082">
    <property type="protein sequence ID" value="OAI02871.1"/>
    <property type="molecule type" value="Genomic_DNA"/>
</dbReference>
<sequence>MNTTLAAGRASFPYAAPSTEAFAENSPLGERQGCRSFSEGLGSPFRKPSAKALARRSQAAFGSPFLWILSFGDAKESISAVGPRTDIKTAVALATPFKG</sequence>
<accession>A0A177MB48</accession>
<evidence type="ECO:0000313" key="1">
    <source>
        <dbReference type="EMBL" id="OAI02871.1"/>
    </source>
</evidence>
<comment type="caution">
    <text evidence="1">The sequence shown here is derived from an EMBL/GenBank/DDBJ whole genome shotgun (WGS) entry which is preliminary data.</text>
</comment>
<dbReference type="AlphaFoldDB" id="A0A177MB48"/>
<dbReference type="Proteomes" id="UP000078090">
    <property type="component" value="Unassembled WGS sequence"/>
</dbReference>
<organism evidence="1 2">
    <name type="scientific">Methylomonas methanica</name>
    <dbReference type="NCBI Taxonomy" id="421"/>
    <lineage>
        <taxon>Bacteria</taxon>
        <taxon>Pseudomonadati</taxon>
        <taxon>Pseudomonadota</taxon>
        <taxon>Gammaproteobacteria</taxon>
        <taxon>Methylococcales</taxon>
        <taxon>Methylococcaceae</taxon>
        <taxon>Methylomonas</taxon>
    </lineage>
</organism>